<evidence type="ECO:0000313" key="9">
    <source>
        <dbReference type="Proteomes" id="UP000251647"/>
    </source>
</evidence>
<feature type="transmembrane region" description="Helical" evidence="7">
    <location>
        <begin position="69"/>
        <end position="88"/>
    </location>
</feature>
<evidence type="ECO:0000256" key="7">
    <source>
        <dbReference type="RuleBase" id="RU363032"/>
    </source>
</evidence>
<keyword evidence="4 7" id="KW-0812">Transmembrane</keyword>
<dbReference type="PANTHER" id="PTHR43386">
    <property type="entry name" value="OLIGOPEPTIDE TRANSPORT SYSTEM PERMEASE PROTEIN APPC"/>
    <property type="match status" value="1"/>
</dbReference>
<feature type="transmembrane region" description="Helical" evidence="7">
    <location>
        <begin position="100"/>
        <end position="121"/>
    </location>
</feature>
<dbReference type="AlphaFoldDB" id="A0A2T3Q8I5"/>
<dbReference type="GO" id="GO:0055085">
    <property type="term" value="P:transmembrane transport"/>
    <property type="evidence" value="ECO:0007669"/>
    <property type="project" value="InterPro"/>
</dbReference>
<organism evidence="8 9">
    <name type="scientific">Photobacterium damselae</name>
    <dbReference type="NCBI Taxonomy" id="38293"/>
    <lineage>
        <taxon>Bacteria</taxon>
        <taxon>Pseudomonadati</taxon>
        <taxon>Pseudomonadota</taxon>
        <taxon>Gammaproteobacteria</taxon>
        <taxon>Vibrionales</taxon>
        <taxon>Vibrionaceae</taxon>
        <taxon>Photobacterium</taxon>
    </lineage>
</organism>
<sequence>MKLQWIKLIGLILGLMAGAIIVPYFIPSIDLHLTERLQSPSLTYWFGTDWLGRDVFLRSVQALACSVRVGLSSALFTGLFALFLAVLGNSSHGLYQTVRWAIDTFLALPHILLLILLTLCFGSDANAIIWAVTLSHWPRLTQLLLQEMKTIGRSRYVLHAEQFGSSRFMALCKHGFPYISAQWVIGLILLFPHILMHIAALTFLGFGLEPSQPTLGGMLSESNRYLMLGYWWLGLLPGVLLILIVLILAKAGRAMTQQVTHYAND</sequence>
<evidence type="ECO:0000256" key="3">
    <source>
        <dbReference type="ARBA" id="ARBA00022475"/>
    </source>
</evidence>
<dbReference type="PROSITE" id="PS50928">
    <property type="entry name" value="ABC_TM1"/>
    <property type="match status" value="1"/>
</dbReference>
<dbReference type="Pfam" id="PF00528">
    <property type="entry name" value="BPD_transp_1"/>
    <property type="match status" value="1"/>
</dbReference>
<dbReference type="InterPro" id="IPR050366">
    <property type="entry name" value="BP-dependent_transpt_permease"/>
</dbReference>
<evidence type="ECO:0000256" key="5">
    <source>
        <dbReference type="ARBA" id="ARBA00022989"/>
    </source>
</evidence>
<gene>
    <name evidence="8" type="primary">gsiD</name>
    <name evidence="8" type="ORF">NCTC11647_03318</name>
</gene>
<protein>
    <submittedName>
        <fullName evidence="8">Glutathione transport system permease protein gsiD</fullName>
    </submittedName>
</protein>
<dbReference type="PANTHER" id="PTHR43386:SF23">
    <property type="entry name" value="ABC TRANSPORTER"/>
    <property type="match status" value="1"/>
</dbReference>
<evidence type="ECO:0000313" key="8">
    <source>
        <dbReference type="EMBL" id="SPY44377.1"/>
    </source>
</evidence>
<reference evidence="8 9" key="1">
    <citation type="submission" date="2018-06" db="EMBL/GenBank/DDBJ databases">
        <authorList>
            <consortium name="Pathogen Informatics"/>
            <person name="Doyle S."/>
        </authorList>
    </citation>
    <scope>NUCLEOTIDE SEQUENCE [LARGE SCALE GENOMIC DNA]</scope>
    <source>
        <strain evidence="8 9">NCTC11647</strain>
    </source>
</reference>
<evidence type="ECO:0000256" key="6">
    <source>
        <dbReference type="ARBA" id="ARBA00023136"/>
    </source>
</evidence>
<dbReference type="EMBL" id="UATL01000005">
    <property type="protein sequence ID" value="SPY44377.1"/>
    <property type="molecule type" value="Genomic_DNA"/>
</dbReference>
<dbReference type="GO" id="GO:0005886">
    <property type="term" value="C:plasma membrane"/>
    <property type="evidence" value="ECO:0007669"/>
    <property type="project" value="UniProtKB-SubCell"/>
</dbReference>
<feature type="transmembrane region" description="Helical" evidence="7">
    <location>
        <begin position="228"/>
        <end position="249"/>
    </location>
</feature>
<evidence type="ECO:0000256" key="1">
    <source>
        <dbReference type="ARBA" id="ARBA00004651"/>
    </source>
</evidence>
<dbReference type="RefSeq" id="WP_005304007.1">
    <property type="nucleotide sequence ID" value="NZ_CP018298.1"/>
</dbReference>
<dbReference type="InterPro" id="IPR000515">
    <property type="entry name" value="MetI-like"/>
</dbReference>
<keyword evidence="6 7" id="KW-0472">Membrane</keyword>
<keyword evidence="3" id="KW-1003">Cell membrane</keyword>
<keyword evidence="5 7" id="KW-1133">Transmembrane helix</keyword>
<evidence type="ECO:0000256" key="2">
    <source>
        <dbReference type="ARBA" id="ARBA00022448"/>
    </source>
</evidence>
<dbReference type="Proteomes" id="UP000251647">
    <property type="component" value="Unassembled WGS sequence"/>
</dbReference>
<dbReference type="SUPFAM" id="SSF161098">
    <property type="entry name" value="MetI-like"/>
    <property type="match status" value="1"/>
</dbReference>
<dbReference type="InterPro" id="IPR035906">
    <property type="entry name" value="MetI-like_sf"/>
</dbReference>
<evidence type="ECO:0000256" key="4">
    <source>
        <dbReference type="ARBA" id="ARBA00022692"/>
    </source>
</evidence>
<dbReference type="Gene3D" id="1.10.3720.10">
    <property type="entry name" value="MetI-like"/>
    <property type="match status" value="1"/>
</dbReference>
<feature type="transmembrane region" description="Helical" evidence="7">
    <location>
        <begin position="183"/>
        <end position="208"/>
    </location>
</feature>
<name>A0A2T3Q8I5_PHODM</name>
<dbReference type="OrthoDB" id="9783218at2"/>
<comment type="subcellular location">
    <subcellularLocation>
        <location evidence="1 7">Cell membrane</location>
        <topology evidence="1 7">Multi-pass membrane protein</topology>
    </subcellularLocation>
</comment>
<proteinExistence type="inferred from homology"/>
<accession>A0A2T3Q8I5</accession>
<comment type="similarity">
    <text evidence="7">Belongs to the binding-protein-dependent transport system permease family.</text>
</comment>
<keyword evidence="2 7" id="KW-0813">Transport</keyword>
<feature type="transmembrane region" description="Helical" evidence="7">
    <location>
        <begin position="5"/>
        <end position="26"/>
    </location>
</feature>